<dbReference type="PANTHER" id="PTHR43451">
    <property type="entry name" value="ACETYLTRANSFERASE (GNAT) FAMILY PROTEIN"/>
    <property type="match status" value="1"/>
</dbReference>
<evidence type="ECO:0000259" key="1">
    <source>
        <dbReference type="PROSITE" id="PS51186"/>
    </source>
</evidence>
<dbReference type="Pfam" id="PF13673">
    <property type="entry name" value="Acetyltransf_10"/>
    <property type="match status" value="1"/>
</dbReference>
<reference evidence="2" key="2">
    <citation type="submission" date="2021-04" db="EMBL/GenBank/DDBJ databases">
        <authorList>
            <person name="Gilroy R."/>
        </authorList>
    </citation>
    <scope>NUCLEOTIDE SEQUENCE</scope>
    <source>
        <strain evidence="2">CHK156-179</strain>
    </source>
</reference>
<dbReference type="CDD" id="cd04301">
    <property type="entry name" value="NAT_SF"/>
    <property type="match status" value="1"/>
</dbReference>
<dbReference type="PROSITE" id="PS51186">
    <property type="entry name" value="GNAT"/>
    <property type="match status" value="1"/>
</dbReference>
<dbReference type="PANTHER" id="PTHR43451:SF1">
    <property type="entry name" value="ACETYLTRANSFERASE"/>
    <property type="match status" value="1"/>
</dbReference>
<gene>
    <name evidence="2" type="ORF">H9797_01015</name>
</gene>
<proteinExistence type="predicted"/>
<name>A0A9D2KDV2_9FIRM</name>
<dbReference type="InterPro" id="IPR016181">
    <property type="entry name" value="Acyl_CoA_acyltransferase"/>
</dbReference>
<feature type="domain" description="N-acetyltransferase" evidence="1">
    <location>
        <begin position="1"/>
        <end position="150"/>
    </location>
</feature>
<dbReference type="InterPro" id="IPR000182">
    <property type="entry name" value="GNAT_dom"/>
</dbReference>
<dbReference type="GO" id="GO:0016747">
    <property type="term" value="F:acyltransferase activity, transferring groups other than amino-acyl groups"/>
    <property type="evidence" value="ECO:0007669"/>
    <property type="project" value="InterPro"/>
</dbReference>
<keyword evidence="2" id="KW-0808">Transferase</keyword>
<keyword evidence="2" id="KW-0012">Acyltransferase</keyword>
<comment type="caution">
    <text evidence="2">The sequence shown here is derived from an EMBL/GenBank/DDBJ whole genome shotgun (WGS) entry which is preliminary data.</text>
</comment>
<organism evidence="2 3">
    <name type="scientific">Candidatus Gallimonas gallistercoris</name>
    <dbReference type="NCBI Taxonomy" id="2838602"/>
    <lineage>
        <taxon>Bacteria</taxon>
        <taxon>Bacillati</taxon>
        <taxon>Bacillota</taxon>
        <taxon>Clostridia</taxon>
        <taxon>Candidatus Gallimonas</taxon>
    </lineage>
</organism>
<dbReference type="EC" id="2.3.1.-" evidence="2"/>
<dbReference type="AlphaFoldDB" id="A0A9D2KDV2"/>
<protein>
    <submittedName>
        <fullName evidence="2">GNAT family N-acetyltransferase</fullName>
        <ecNumber evidence="2">2.3.1.-</ecNumber>
    </submittedName>
</protein>
<evidence type="ECO:0000313" key="2">
    <source>
        <dbReference type="EMBL" id="HJA01949.1"/>
    </source>
</evidence>
<reference evidence="2" key="1">
    <citation type="journal article" date="2021" name="PeerJ">
        <title>Extensive microbial diversity within the chicken gut microbiome revealed by metagenomics and culture.</title>
        <authorList>
            <person name="Gilroy R."/>
            <person name="Ravi A."/>
            <person name="Getino M."/>
            <person name="Pursley I."/>
            <person name="Horton D.L."/>
            <person name="Alikhan N.F."/>
            <person name="Baker D."/>
            <person name="Gharbi K."/>
            <person name="Hall N."/>
            <person name="Watson M."/>
            <person name="Adriaenssens E.M."/>
            <person name="Foster-Nyarko E."/>
            <person name="Jarju S."/>
            <person name="Secka A."/>
            <person name="Antonio M."/>
            <person name="Oren A."/>
            <person name="Chaudhuri R.R."/>
            <person name="La Ragione R."/>
            <person name="Hildebrand F."/>
            <person name="Pallen M.J."/>
        </authorList>
    </citation>
    <scope>NUCLEOTIDE SEQUENCE</scope>
    <source>
        <strain evidence="2">CHK156-179</strain>
    </source>
</reference>
<dbReference type="Proteomes" id="UP000824221">
    <property type="component" value="Unassembled WGS sequence"/>
</dbReference>
<evidence type="ECO:0000313" key="3">
    <source>
        <dbReference type="Proteomes" id="UP000824221"/>
    </source>
</evidence>
<dbReference type="EMBL" id="DXAJ01000020">
    <property type="protein sequence ID" value="HJA01949.1"/>
    <property type="molecule type" value="Genomic_DNA"/>
</dbReference>
<dbReference type="Gene3D" id="3.40.630.30">
    <property type="match status" value="1"/>
</dbReference>
<sequence>MTLRHYQTGDLTAIADLFYQSVHTLCRGDYTKEQLDAWATGHIDEEAWDASFRARHTLVAEENGALLGFADMAEDGYLDRLYVHPAHTGKGVATALVNALEAACPAARFTTHASKTARPFFERRGYRVEKEQQVVRRGTVLTNFVMKKTP</sequence>
<dbReference type="InterPro" id="IPR052564">
    <property type="entry name" value="N-acetyltrans/Recomb-assoc"/>
</dbReference>
<dbReference type="SUPFAM" id="SSF55729">
    <property type="entry name" value="Acyl-CoA N-acyltransferases (Nat)"/>
    <property type="match status" value="1"/>
</dbReference>
<accession>A0A9D2KDV2</accession>